<gene>
    <name evidence="6" type="ORF">SAMN05444373_101422</name>
</gene>
<sequence>MKENQTVMKRIVDNMSRVIVGKEGSARLMVIALAASGHVLIEDVPGIGKTTMANAMAKTVGLSFNRIQFTPDILPSDITGFTVFNQKTGEFEYRSGGIMSHIILADEINRTSPKTQASMLEVMEEKQVTVDGKTYPVPDPFMVIATQNPVEYMGTYPLPEAQMDRFMMKIAIGYPSRSEEMDILYRFQESSPLSDLDPVVTREELLDLRQQVRKVRVDQSLAGYIVDLVTATRRHEHVMLGCSPRASLSLFRASQAAALYDGRDYVIPEDIRDLAVPVLSHRLVLKQEAKIRRITDESIILDIVNHQKIPVGVK</sequence>
<dbReference type="Gene3D" id="1.10.8.80">
    <property type="entry name" value="Magnesium chelatase subunit I, C-Terminal domain"/>
    <property type="match status" value="1"/>
</dbReference>
<evidence type="ECO:0000256" key="3">
    <source>
        <dbReference type="ARBA" id="ARBA00061607"/>
    </source>
</evidence>
<dbReference type="PANTHER" id="PTHR42759">
    <property type="entry name" value="MOXR FAMILY PROTEIN"/>
    <property type="match status" value="1"/>
</dbReference>
<dbReference type="Pfam" id="PF17863">
    <property type="entry name" value="AAA_lid_2"/>
    <property type="match status" value="1"/>
</dbReference>
<dbReference type="Pfam" id="PF07726">
    <property type="entry name" value="AAA_3"/>
    <property type="match status" value="1"/>
</dbReference>
<dbReference type="CDD" id="cd00009">
    <property type="entry name" value="AAA"/>
    <property type="match status" value="1"/>
</dbReference>
<feature type="domain" description="ATPase AAA-3" evidence="4">
    <location>
        <begin position="38"/>
        <end position="168"/>
    </location>
</feature>
<reference evidence="6 7" key="1">
    <citation type="submission" date="2016-11" db="EMBL/GenBank/DDBJ databases">
        <authorList>
            <person name="Varghese N."/>
            <person name="Submissions S."/>
        </authorList>
    </citation>
    <scope>NUCLEOTIDE SEQUENCE [LARGE SCALE GENOMIC DNA]</scope>
    <source>
        <strain evidence="6 7">DSM 19027</strain>
    </source>
</reference>
<feature type="domain" description="ChlI/MoxR AAA lid" evidence="5">
    <location>
        <begin position="231"/>
        <end position="302"/>
    </location>
</feature>
<dbReference type="PANTHER" id="PTHR42759:SF5">
    <property type="entry name" value="METHANOL DEHYDROGENASE REGULATOR"/>
    <property type="match status" value="1"/>
</dbReference>
<proteinExistence type="inferred from homology"/>
<dbReference type="AlphaFoldDB" id="A0A1M6EX03"/>
<dbReference type="InterPro" id="IPR050764">
    <property type="entry name" value="CbbQ/NirQ/NorQ/GpvN"/>
</dbReference>
<dbReference type="GO" id="GO:0005524">
    <property type="term" value="F:ATP binding"/>
    <property type="evidence" value="ECO:0007669"/>
    <property type="project" value="UniProtKB-KW"/>
</dbReference>
<keyword evidence="7" id="KW-1185">Reference proteome</keyword>
<comment type="similarity">
    <text evidence="3">Belongs to the MoxR family.</text>
</comment>
<evidence type="ECO:0000259" key="4">
    <source>
        <dbReference type="Pfam" id="PF07726"/>
    </source>
</evidence>
<accession>A0A1M6EX03</accession>
<dbReference type="EMBL" id="FQZP01000014">
    <property type="protein sequence ID" value="SHI89901.1"/>
    <property type="molecule type" value="Genomic_DNA"/>
</dbReference>
<dbReference type="OrthoDB" id="9808397at2"/>
<keyword evidence="2" id="KW-0067">ATP-binding</keyword>
<evidence type="ECO:0000256" key="1">
    <source>
        <dbReference type="ARBA" id="ARBA00022741"/>
    </source>
</evidence>
<dbReference type="Proteomes" id="UP000324781">
    <property type="component" value="Unassembled WGS sequence"/>
</dbReference>
<dbReference type="RefSeq" id="WP_149678360.1">
    <property type="nucleotide sequence ID" value="NZ_FQZP01000014.1"/>
</dbReference>
<dbReference type="FunFam" id="3.40.50.300:FF:000640">
    <property type="entry name" value="MoxR family ATPase"/>
    <property type="match status" value="1"/>
</dbReference>
<dbReference type="SUPFAM" id="SSF52540">
    <property type="entry name" value="P-loop containing nucleoside triphosphate hydrolases"/>
    <property type="match status" value="1"/>
</dbReference>
<dbReference type="Gene3D" id="3.40.50.300">
    <property type="entry name" value="P-loop containing nucleotide triphosphate hydrolases"/>
    <property type="match status" value="1"/>
</dbReference>
<evidence type="ECO:0000256" key="2">
    <source>
        <dbReference type="ARBA" id="ARBA00022840"/>
    </source>
</evidence>
<dbReference type="InterPro" id="IPR027417">
    <property type="entry name" value="P-loop_NTPase"/>
</dbReference>
<dbReference type="GO" id="GO:0016887">
    <property type="term" value="F:ATP hydrolysis activity"/>
    <property type="evidence" value="ECO:0007669"/>
    <property type="project" value="InterPro"/>
</dbReference>
<keyword evidence="1" id="KW-0547">Nucleotide-binding</keyword>
<evidence type="ECO:0000259" key="5">
    <source>
        <dbReference type="Pfam" id="PF17863"/>
    </source>
</evidence>
<evidence type="ECO:0000313" key="7">
    <source>
        <dbReference type="Proteomes" id="UP000324781"/>
    </source>
</evidence>
<dbReference type="PIRSF" id="PIRSF002849">
    <property type="entry name" value="AAA_ATPase_chaperone_MoxR_prd"/>
    <property type="match status" value="1"/>
</dbReference>
<dbReference type="InterPro" id="IPR011703">
    <property type="entry name" value="ATPase_AAA-3"/>
</dbReference>
<organism evidence="6 7">
    <name type="scientific">Thermoclostridium caenicola</name>
    <dbReference type="NCBI Taxonomy" id="659425"/>
    <lineage>
        <taxon>Bacteria</taxon>
        <taxon>Bacillati</taxon>
        <taxon>Bacillota</taxon>
        <taxon>Clostridia</taxon>
        <taxon>Eubacteriales</taxon>
        <taxon>Oscillospiraceae</taxon>
        <taxon>Thermoclostridium</taxon>
    </lineage>
</organism>
<evidence type="ECO:0000313" key="6">
    <source>
        <dbReference type="EMBL" id="SHI89901.1"/>
    </source>
</evidence>
<name>A0A1M6EX03_9FIRM</name>
<dbReference type="InterPro" id="IPR041628">
    <property type="entry name" value="ChlI/MoxR_AAA_lid"/>
</dbReference>
<protein>
    <submittedName>
        <fullName evidence="6">MoxR-like ATPase</fullName>
    </submittedName>
</protein>